<sequence length="233" mass="25789">MVTWWAQPRTDPEKFPVPEGTSALHEQVICLQEDNRALREQNAQLAIENQALQKQIHQLHTENAVLWAHPAVLSPQLGLAIPLSECFDGSPSKFQGFMNQCQLLFCLRPQLHASNHTKLGLAVSLMTGEALDWDSPALEANSPVLSKWAAFQQALLTIFDNLKHIRSTEAALRNAHRFPSSGTASTSTNPGSSPTTSSTTSPYRFRCSRQLYRCRGSPATTDSPVAQTRSIWI</sequence>
<feature type="region of interest" description="Disordered" evidence="2">
    <location>
        <begin position="177"/>
        <end position="203"/>
    </location>
</feature>
<organism evidence="4 5">
    <name type="scientific">Chrysemys picta bellii</name>
    <name type="common">Western painted turtle</name>
    <name type="synonym">Emys bellii</name>
    <dbReference type="NCBI Taxonomy" id="8478"/>
    <lineage>
        <taxon>Eukaryota</taxon>
        <taxon>Metazoa</taxon>
        <taxon>Chordata</taxon>
        <taxon>Craniata</taxon>
        <taxon>Vertebrata</taxon>
        <taxon>Euteleostomi</taxon>
        <taxon>Archelosauria</taxon>
        <taxon>Testudinata</taxon>
        <taxon>Testudines</taxon>
        <taxon>Cryptodira</taxon>
        <taxon>Durocryptodira</taxon>
        <taxon>Testudinoidea</taxon>
        <taxon>Emydidae</taxon>
        <taxon>Chrysemys</taxon>
    </lineage>
</organism>
<feature type="compositionally biased region" description="Low complexity" evidence="2">
    <location>
        <begin position="179"/>
        <end position="202"/>
    </location>
</feature>
<proteinExistence type="predicted"/>
<evidence type="ECO:0000259" key="3">
    <source>
        <dbReference type="Pfam" id="PF16297"/>
    </source>
</evidence>
<accession>A0A8C3F165</accession>
<evidence type="ECO:0000313" key="4">
    <source>
        <dbReference type="Ensembl" id="ENSCPBP00000000088.1"/>
    </source>
</evidence>
<evidence type="ECO:0000313" key="5">
    <source>
        <dbReference type="Proteomes" id="UP000694380"/>
    </source>
</evidence>
<feature type="coiled-coil region" evidence="1">
    <location>
        <begin position="28"/>
        <end position="62"/>
    </location>
</feature>
<name>A0A8C3F165_CHRPI</name>
<keyword evidence="5" id="KW-1185">Reference proteome</keyword>
<reference evidence="4" key="3">
    <citation type="submission" date="2025-09" db="UniProtKB">
        <authorList>
            <consortium name="Ensembl"/>
        </authorList>
    </citation>
    <scope>IDENTIFICATION</scope>
</reference>
<keyword evidence="1" id="KW-0175">Coiled coil</keyword>
<reference evidence="4" key="2">
    <citation type="submission" date="2025-08" db="UniProtKB">
        <authorList>
            <consortium name="Ensembl"/>
        </authorList>
    </citation>
    <scope>IDENTIFICATION</scope>
</reference>
<dbReference type="AlphaFoldDB" id="A0A8C3F165"/>
<dbReference type="InterPro" id="IPR032549">
    <property type="entry name" value="DUF4939"/>
</dbReference>
<dbReference type="Ensembl" id="ENSCPBT00000000125.1">
    <property type="protein sequence ID" value="ENSCPBP00000000088.1"/>
    <property type="gene ID" value="ENSCPBG00000000096.1"/>
</dbReference>
<dbReference type="Proteomes" id="UP000694380">
    <property type="component" value="Chromosome 1"/>
</dbReference>
<evidence type="ECO:0000256" key="1">
    <source>
        <dbReference type="SAM" id="Coils"/>
    </source>
</evidence>
<dbReference type="GeneTree" id="ENSGT00990000205100"/>
<reference evidence="4" key="1">
    <citation type="journal article" date="2015" name="Genome Biol. Evol.">
        <title>Physical Mapping and Refinement of the Painted Turtle Genome (Chrysemys picta) Inform Amniote Genome Evolution and Challenge Turtle-Bird Chromosomal Conservation.</title>
        <authorList>
            <person name="Badenhorst D."/>
            <person name="Hillier L.W."/>
            <person name="Literman R."/>
            <person name="Montiel E.E."/>
            <person name="Radhakrishnan S."/>
            <person name="Shen Y."/>
            <person name="Minx P."/>
            <person name="Janes D.E."/>
            <person name="Warren W.C."/>
            <person name="Edwards S.V."/>
            <person name="Valenzuela N."/>
        </authorList>
    </citation>
    <scope>NUCLEOTIDE SEQUENCE [LARGE SCALE GENOMIC DNA]</scope>
</reference>
<protein>
    <recommendedName>
        <fullName evidence="3">DUF4939 domain-containing protein</fullName>
    </recommendedName>
</protein>
<feature type="domain" description="DUF4939" evidence="3">
    <location>
        <begin position="74"/>
        <end position="157"/>
    </location>
</feature>
<dbReference type="Pfam" id="PF16297">
    <property type="entry name" value="DUF4939"/>
    <property type="match status" value="1"/>
</dbReference>
<evidence type="ECO:0000256" key="2">
    <source>
        <dbReference type="SAM" id="MobiDB-lite"/>
    </source>
</evidence>